<dbReference type="InterPro" id="IPR052517">
    <property type="entry name" value="GlcG_carb_metab_protein"/>
</dbReference>
<organism evidence="1">
    <name type="scientific">mine drainage metagenome</name>
    <dbReference type="NCBI Taxonomy" id="410659"/>
    <lineage>
        <taxon>unclassified sequences</taxon>
        <taxon>metagenomes</taxon>
        <taxon>ecological metagenomes</taxon>
    </lineage>
</organism>
<evidence type="ECO:0008006" key="2">
    <source>
        <dbReference type="Google" id="ProtNLM"/>
    </source>
</evidence>
<name>A0A1J5RJ90_9ZZZZ</name>
<comment type="caution">
    <text evidence="1">The sequence shown here is derived from an EMBL/GenBank/DDBJ whole genome shotgun (WGS) entry which is preliminary data.</text>
</comment>
<dbReference type="AlphaFoldDB" id="A0A1J5RJ90"/>
<protein>
    <recommendedName>
        <fullName evidence="2">Heme-binding protein</fullName>
    </recommendedName>
</protein>
<dbReference type="SUPFAM" id="SSF143744">
    <property type="entry name" value="GlcG-like"/>
    <property type="match status" value="1"/>
</dbReference>
<dbReference type="InterPro" id="IPR005624">
    <property type="entry name" value="PduO/GlcC-like"/>
</dbReference>
<accession>A0A1J5RJ90</accession>
<sequence length="133" mass="13834">MLSLNEAKRIAAAARVEAEKNGWTVVIAIVDDGGHLIYLERMDDTQKASIRIAEEKARTAILFKRPTKVFEDGVADGRVAVLGLPGALPIEGGVPLVRGGEYLGAIGVSGVRAHQDGAVAAAGAADFDAAEAR</sequence>
<evidence type="ECO:0000313" key="1">
    <source>
        <dbReference type="EMBL" id="OIQ96208.1"/>
    </source>
</evidence>
<dbReference type="Gene3D" id="3.30.450.150">
    <property type="entry name" value="Haem-degrading domain"/>
    <property type="match status" value="1"/>
</dbReference>
<dbReference type="PANTHER" id="PTHR34309:SF1">
    <property type="entry name" value="PROTEIN GLCG"/>
    <property type="match status" value="1"/>
</dbReference>
<dbReference type="Pfam" id="PF03928">
    <property type="entry name" value="HbpS-like"/>
    <property type="match status" value="1"/>
</dbReference>
<dbReference type="InterPro" id="IPR038084">
    <property type="entry name" value="PduO/GlcC-like_sf"/>
</dbReference>
<proteinExistence type="predicted"/>
<gene>
    <name evidence="1" type="ORF">GALL_218370</name>
</gene>
<dbReference type="PANTHER" id="PTHR34309">
    <property type="entry name" value="SLR1406 PROTEIN"/>
    <property type="match status" value="1"/>
</dbReference>
<dbReference type="EMBL" id="MLJW01000153">
    <property type="protein sequence ID" value="OIQ96208.1"/>
    <property type="molecule type" value="Genomic_DNA"/>
</dbReference>
<reference evidence="1" key="1">
    <citation type="submission" date="2016-10" db="EMBL/GenBank/DDBJ databases">
        <title>Sequence of Gallionella enrichment culture.</title>
        <authorList>
            <person name="Poehlein A."/>
            <person name="Muehling M."/>
            <person name="Daniel R."/>
        </authorList>
    </citation>
    <scope>NUCLEOTIDE SEQUENCE</scope>
</reference>